<evidence type="ECO:0000313" key="2">
    <source>
        <dbReference type="Proteomes" id="UP001060085"/>
    </source>
</evidence>
<sequence>MEAVVVDAGSKLLKAGFSIPDQAPSMVIPTQMKRVPEDASLDDPPLFEDVTIDPIVRGFVKDWDAMEDLLHHVLYSGLGWEMGNEGQILFTDPLCTPKAVREQLVQLMFETFNISGFYASEQAVLSLYAVGRISGCTVDVGHGKIDIAPVIEGAVQHIASRRFELGGMDLTKLLAQELAKSNPHVKLDMSDVEKVKEQYACCAEDGNAYERIQQSCQEEQHTLPDGQVIRIGKERYTVGEALFQPSIMNLEAHGIVEQLVHSISTVSSENHRQLLENTVLCGGTASMAGFEDRFQKEASLCSSAIRPSLVKAPEYMPENLITYSAWVGGAILAKVVFPQNQHITKADYDENGPSIVHRKCF</sequence>
<accession>A0ACC0BBM4</accession>
<gene>
    <name evidence="1" type="ORF">M9H77_19891</name>
</gene>
<organism evidence="1 2">
    <name type="scientific">Catharanthus roseus</name>
    <name type="common">Madagascar periwinkle</name>
    <name type="synonym">Vinca rosea</name>
    <dbReference type="NCBI Taxonomy" id="4058"/>
    <lineage>
        <taxon>Eukaryota</taxon>
        <taxon>Viridiplantae</taxon>
        <taxon>Streptophyta</taxon>
        <taxon>Embryophyta</taxon>
        <taxon>Tracheophyta</taxon>
        <taxon>Spermatophyta</taxon>
        <taxon>Magnoliopsida</taxon>
        <taxon>eudicotyledons</taxon>
        <taxon>Gunneridae</taxon>
        <taxon>Pentapetalae</taxon>
        <taxon>asterids</taxon>
        <taxon>lamiids</taxon>
        <taxon>Gentianales</taxon>
        <taxon>Apocynaceae</taxon>
        <taxon>Rauvolfioideae</taxon>
        <taxon>Vinceae</taxon>
        <taxon>Catharanthinae</taxon>
        <taxon>Catharanthus</taxon>
    </lineage>
</organism>
<name>A0ACC0BBM4_CATRO</name>
<comment type="caution">
    <text evidence="1">The sequence shown here is derived from an EMBL/GenBank/DDBJ whole genome shotgun (WGS) entry which is preliminary data.</text>
</comment>
<proteinExistence type="predicted"/>
<keyword evidence="2" id="KW-1185">Reference proteome</keyword>
<reference evidence="2" key="1">
    <citation type="journal article" date="2023" name="Nat. Plants">
        <title>Single-cell RNA sequencing provides a high-resolution roadmap for understanding the multicellular compartmentation of specialized metabolism.</title>
        <authorList>
            <person name="Sun S."/>
            <person name="Shen X."/>
            <person name="Li Y."/>
            <person name="Li Y."/>
            <person name="Wang S."/>
            <person name="Li R."/>
            <person name="Zhang H."/>
            <person name="Shen G."/>
            <person name="Guo B."/>
            <person name="Wei J."/>
            <person name="Xu J."/>
            <person name="St-Pierre B."/>
            <person name="Chen S."/>
            <person name="Sun C."/>
        </authorList>
    </citation>
    <scope>NUCLEOTIDE SEQUENCE [LARGE SCALE GENOMIC DNA]</scope>
</reference>
<dbReference type="Proteomes" id="UP001060085">
    <property type="component" value="Linkage Group LG04"/>
</dbReference>
<evidence type="ECO:0000313" key="1">
    <source>
        <dbReference type="EMBL" id="KAI5670038.1"/>
    </source>
</evidence>
<dbReference type="EMBL" id="CM044704">
    <property type="protein sequence ID" value="KAI5670038.1"/>
    <property type="molecule type" value="Genomic_DNA"/>
</dbReference>
<protein>
    <submittedName>
        <fullName evidence="1">Uncharacterized protein</fullName>
    </submittedName>
</protein>